<keyword evidence="1" id="KW-1133">Transmembrane helix</keyword>
<evidence type="ECO:0000313" key="2">
    <source>
        <dbReference type="EMBL" id="BCZ84386.1"/>
    </source>
</evidence>
<reference evidence="2 3" key="1">
    <citation type="journal article" date="2022" name="Front. Microbiol.">
        <title>Identification and characterization of a novel class of self-sufficient cytochrome P450 hydroxylase involved in cyclohexanecarboxylate degradation in Paraburkholderia terrae strain KU-64.</title>
        <authorList>
            <person name="Yamamoto T."/>
            <person name="Hasegawa Y."/>
            <person name="Iwaki H."/>
        </authorList>
    </citation>
    <scope>NUCLEOTIDE SEQUENCE [LARGE SCALE GENOMIC DNA]</scope>
    <source>
        <strain evidence="2 3">KU-64</strain>
    </source>
</reference>
<keyword evidence="3" id="KW-1185">Reference proteome</keyword>
<keyword evidence="1" id="KW-0472">Membrane</keyword>
<evidence type="ECO:0008006" key="4">
    <source>
        <dbReference type="Google" id="ProtNLM"/>
    </source>
</evidence>
<keyword evidence="1" id="KW-0812">Transmembrane</keyword>
<protein>
    <recommendedName>
        <fullName evidence="4">DUF4231 domain-containing protein</fullName>
    </recommendedName>
</protein>
<evidence type="ECO:0000313" key="3">
    <source>
        <dbReference type="Proteomes" id="UP001319874"/>
    </source>
</evidence>
<name>A0ABN6JTR7_9BURK</name>
<organism evidence="2 3">
    <name type="scientific">Paraburkholderia terrae</name>
    <dbReference type="NCBI Taxonomy" id="311230"/>
    <lineage>
        <taxon>Bacteria</taxon>
        <taxon>Pseudomonadati</taxon>
        <taxon>Pseudomonadota</taxon>
        <taxon>Betaproteobacteria</taxon>
        <taxon>Burkholderiales</taxon>
        <taxon>Burkholderiaceae</taxon>
        <taxon>Paraburkholderia</taxon>
    </lineage>
</organism>
<feature type="transmembrane region" description="Helical" evidence="1">
    <location>
        <begin position="78"/>
        <end position="97"/>
    </location>
</feature>
<accession>A0ABN6JTR7</accession>
<feature type="transmembrane region" description="Helical" evidence="1">
    <location>
        <begin position="44"/>
        <end position="66"/>
    </location>
</feature>
<evidence type="ECO:0000256" key="1">
    <source>
        <dbReference type="SAM" id="Phobius"/>
    </source>
</evidence>
<sequence>MSQSQLEPTANTAEDKFEWDAFATRVKVDALRRQWKRGLAILKLTRMVLVVCGVVTFVFCATPFLADLGQRLPTGPQLYLDAGLLLSAAAVLAPVWMKANFTRFRGEITKLDNEEKALGTAGLKLWKQYEEAQRKAKDKS</sequence>
<dbReference type="Proteomes" id="UP001319874">
    <property type="component" value="Chromosome 4"/>
</dbReference>
<dbReference type="EMBL" id="AP024958">
    <property type="protein sequence ID" value="BCZ84386.1"/>
    <property type="molecule type" value="Genomic_DNA"/>
</dbReference>
<proteinExistence type="predicted"/>
<gene>
    <name evidence="2" type="ORF">PTKU64_80610</name>
</gene>